<sequence>MWAETLFNPIKNQSFTLLSKAASYITFSTPLIHPHAEIQSPSNHRNLFAFTKYQNPFHQKISWQVFIGKFRYPPLGVVRVVFGVRKHSFPHQGDFIREESR</sequence>
<dbReference type="AlphaFoldDB" id="A0A8X6MT77"/>
<gene>
    <name evidence="1" type="ORF">NPIL_340691</name>
</gene>
<organism evidence="1 2">
    <name type="scientific">Nephila pilipes</name>
    <name type="common">Giant wood spider</name>
    <name type="synonym">Nephila maculata</name>
    <dbReference type="NCBI Taxonomy" id="299642"/>
    <lineage>
        <taxon>Eukaryota</taxon>
        <taxon>Metazoa</taxon>
        <taxon>Ecdysozoa</taxon>
        <taxon>Arthropoda</taxon>
        <taxon>Chelicerata</taxon>
        <taxon>Arachnida</taxon>
        <taxon>Araneae</taxon>
        <taxon>Araneomorphae</taxon>
        <taxon>Entelegynae</taxon>
        <taxon>Araneoidea</taxon>
        <taxon>Nephilidae</taxon>
        <taxon>Nephila</taxon>
    </lineage>
</organism>
<name>A0A8X6MT77_NEPPI</name>
<accession>A0A8X6MT77</accession>
<protein>
    <submittedName>
        <fullName evidence="1">Uncharacterized protein</fullName>
    </submittedName>
</protein>
<keyword evidence="2" id="KW-1185">Reference proteome</keyword>
<proteinExistence type="predicted"/>
<dbReference type="Proteomes" id="UP000887013">
    <property type="component" value="Unassembled WGS sequence"/>
</dbReference>
<evidence type="ECO:0000313" key="1">
    <source>
        <dbReference type="EMBL" id="GFS76711.1"/>
    </source>
</evidence>
<evidence type="ECO:0000313" key="2">
    <source>
        <dbReference type="Proteomes" id="UP000887013"/>
    </source>
</evidence>
<reference evidence="1" key="1">
    <citation type="submission" date="2020-08" db="EMBL/GenBank/DDBJ databases">
        <title>Multicomponent nature underlies the extraordinary mechanical properties of spider dragline silk.</title>
        <authorList>
            <person name="Kono N."/>
            <person name="Nakamura H."/>
            <person name="Mori M."/>
            <person name="Yoshida Y."/>
            <person name="Ohtoshi R."/>
            <person name="Malay A.D."/>
            <person name="Moran D.A.P."/>
            <person name="Tomita M."/>
            <person name="Numata K."/>
            <person name="Arakawa K."/>
        </authorList>
    </citation>
    <scope>NUCLEOTIDE SEQUENCE</scope>
</reference>
<dbReference type="EMBL" id="BMAW01096841">
    <property type="protein sequence ID" value="GFS76711.1"/>
    <property type="molecule type" value="Genomic_DNA"/>
</dbReference>
<comment type="caution">
    <text evidence="1">The sequence shown here is derived from an EMBL/GenBank/DDBJ whole genome shotgun (WGS) entry which is preliminary data.</text>
</comment>